<feature type="region of interest" description="Disordered" evidence="1">
    <location>
        <begin position="340"/>
        <end position="372"/>
    </location>
</feature>
<dbReference type="EMBL" id="AOME01000070">
    <property type="protein sequence ID" value="EMA50739.1"/>
    <property type="molecule type" value="Genomic_DNA"/>
</dbReference>
<dbReference type="InterPro" id="IPR011008">
    <property type="entry name" value="Dimeric_a/b-barrel"/>
</dbReference>
<dbReference type="Proteomes" id="UP000011625">
    <property type="component" value="Unassembled WGS sequence"/>
</dbReference>
<organism evidence="2 3">
    <name type="scientific">Halococcus salifodinae DSM 8989</name>
    <dbReference type="NCBI Taxonomy" id="1227456"/>
    <lineage>
        <taxon>Archaea</taxon>
        <taxon>Methanobacteriati</taxon>
        <taxon>Methanobacteriota</taxon>
        <taxon>Stenosarchaea group</taxon>
        <taxon>Halobacteria</taxon>
        <taxon>Halobacteriales</taxon>
        <taxon>Halococcaceae</taxon>
        <taxon>Halococcus</taxon>
    </lineage>
</organism>
<sequence>MPSDPPQPIDRRAFVKSAVAIGGASALSACLDMEANADSSSEPEFPHGPEDLASLPERQHAWNEFLVTDANGDTVLPRHQVLLSLSYTGSVPPTNDERETVESAFSTVERAFERGTGGEAGATFNDGLLFMFGYAPAYFARFDASLPDDIDLPTPTAVLDELDEPTDRADDADALLTLNSDYGSIPLAVEEALFGEQDTLNGIEMEAGIGDVFSVVDRRTGVVGRGLPAEKIDHDAIDDDAPLSMGYKSGYQDTNPAEDRVTVREGPFASGTTQLSSRLGIDLDAWYDLDADARVTQMFSTAHTAEEVGETGENLGGQSGVTEEMAEDLEGEADDHGRLGHAQKTARARDDDFDPQILRRSEGVGTSPDYDAGMNFNSIQRGMESFIEARKAMDDLGGADAHHSGIVDFLDVERRATYLIPPRSLRALPGPRPDRE</sequence>
<evidence type="ECO:0000313" key="2">
    <source>
        <dbReference type="EMBL" id="EMA50739.1"/>
    </source>
</evidence>
<dbReference type="PROSITE" id="PS51318">
    <property type="entry name" value="TAT"/>
    <property type="match status" value="1"/>
</dbReference>
<dbReference type="InterPro" id="IPR055828">
    <property type="entry name" value="DUF7405"/>
</dbReference>
<dbReference type="SUPFAM" id="SSF54909">
    <property type="entry name" value="Dimeric alpha+beta barrel"/>
    <property type="match status" value="1"/>
</dbReference>
<gene>
    <name evidence="2" type="ORF">C450_13722</name>
</gene>
<proteinExistence type="predicted"/>
<evidence type="ECO:0008006" key="4">
    <source>
        <dbReference type="Google" id="ProtNLM"/>
    </source>
</evidence>
<reference evidence="2 3" key="1">
    <citation type="journal article" date="2014" name="PLoS Genet.">
        <title>Phylogenetically driven sequencing of extremely halophilic archaea reveals strategies for static and dynamic osmo-response.</title>
        <authorList>
            <person name="Becker E.A."/>
            <person name="Seitzer P.M."/>
            <person name="Tritt A."/>
            <person name="Larsen D."/>
            <person name="Krusor M."/>
            <person name="Yao A.I."/>
            <person name="Wu D."/>
            <person name="Madern D."/>
            <person name="Eisen J.A."/>
            <person name="Darling A.E."/>
            <person name="Facciotti M.T."/>
        </authorList>
    </citation>
    <scope>NUCLEOTIDE SEQUENCE [LARGE SCALE GENOMIC DNA]</scope>
    <source>
        <strain evidence="2 3">DSM 8989</strain>
    </source>
</reference>
<dbReference type="AlphaFoldDB" id="M0N0W0"/>
<dbReference type="PATRIC" id="fig|1227456.3.peg.2776"/>
<evidence type="ECO:0000256" key="1">
    <source>
        <dbReference type="SAM" id="MobiDB-lite"/>
    </source>
</evidence>
<accession>M0N0W0</accession>
<dbReference type="InterPro" id="IPR006311">
    <property type="entry name" value="TAT_signal"/>
</dbReference>
<dbReference type="Pfam" id="PF24152">
    <property type="entry name" value="DUF7405"/>
    <property type="match status" value="1"/>
</dbReference>
<protein>
    <recommendedName>
        <fullName evidence="4">Tat (Twin-arginine translocation) pathway signal sequence domain-containing protein</fullName>
    </recommendedName>
</protein>
<comment type="caution">
    <text evidence="2">The sequence shown here is derived from an EMBL/GenBank/DDBJ whole genome shotgun (WGS) entry which is preliminary data.</text>
</comment>
<name>M0N0W0_9EURY</name>
<keyword evidence="3" id="KW-1185">Reference proteome</keyword>
<evidence type="ECO:0000313" key="3">
    <source>
        <dbReference type="Proteomes" id="UP000011625"/>
    </source>
</evidence>
<dbReference type="RefSeq" id="WP_005044270.1">
    <property type="nucleotide sequence ID" value="NZ_AOME01000070.1"/>
</dbReference>